<keyword evidence="2" id="KW-1185">Reference proteome</keyword>
<dbReference type="Proteomes" id="UP000790709">
    <property type="component" value="Unassembled WGS sequence"/>
</dbReference>
<reference evidence="1" key="1">
    <citation type="journal article" date="2021" name="New Phytol.">
        <title>Evolutionary innovations through gain and loss of genes in the ectomycorrhizal Boletales.</title>
        <authorList>
            <person name="Wu G."/>
            <person name="Miyauchi S."/>
            <person name="Morin E."/>
            <person name="Kuo A."/>
            <person name="Drula E."/>
            <person name="Varga T."/>
            <person name="Kohler A."/>
            <person name="Feng B."/>
            <person name="Cao Y."/>
            <person name="Lipzen A."/>
            <person name="Daum C."/>
            <person name="Hundley H."/>
            <person name="Pangilinan J."/>
            <person name="Johnson J."/>
            <person name="Barry K."/>
            <person name="LaButti K."/>
            <person name="Ng V."/>
            <person name="Ahrendt S."/>
            <person name="Min B."/>
            <person name="Choi I.G."/>
            <person name="Park H."/>
            <person name="Plett J.M."/>
            <person name="Magnuson J."/>
            <person name="Spatafora J.W."/>
            <person name="Nagy L.G."/>
            <person name="Henrissat B."/>
            <person name="Grigoriev I.V."/>
            <person name="Yang Z.L."/>
            <person name="Xu J."/>
            <person name="Martin F.M."/>
        </authorList>
    </citation>
    <scope>NUCLEOTIDE SEQUENCE</scope>
    <source>
        <strain evidence="1">KUC20120723A-06</strain>
    </source>
</reference>
<protein>
    <submittedName>
        <fullName evidence="1">Acetyl-CoA synthetase-like protein</fullName>
    </submittedName>
</protein>
<evidence type="ECO:0000313" key="2">
    <source>
        <dbReference type="Proteomes" id="UP000790709"/>
    </source>
</evidence>
<comment type="caution">
    <text evidence="1">The sequence shown here is derived from an EMBL/GenBank/DDBJ whole genome shotgun (WGS) entry which is preliminary data.</text>
</comment>
<evidence type="ECO:0000313" key="1">
    <source>
        <dbReference type="EMBL" id="KAH7930869.1"/>
    </source>
</evidence>
<accession>A0ACB8BYX5</accession>
<dbReference type="EMBL" id="MU266329">
    <property type="protein sequence ID" value="KAH7930869.1"/>
    <property type="molecule type" value="Genomic_DNA"/>
</dbReference>
<name>A0ACB8BYX5_9AGAM</name>
<sequence>MAIAEYLVTDDLTVLLGLISVSVFLLQNLYKPQPLVHPILLGRQSEAGRVRNPGESAVYRNYGTGLMGRFPLRPDKDVHLISDFLKADFESPRTLWSTKITNAQLKERAAAVGAGLAQLLPGNSSVLLVLNDGIEFLIADLALSASSITSITLTSPVLLSRVLEAHPPSAIITDASFLPHVLELIYDEHESHPKIIVVGQPDGNVHPKAVAEVEILGWADIEANGAKAARTAPVTAQNPSNPSTLAYYESASGQLQGVALSPENFTAGVTAIRALFPPSSGLSSLDTLVSAHSLSTPFGRAVAYTALYDGTSFATLPSTKLFHVTEARKNDVADIISATTLPIPTPTVAFLKPGHVQALTSDIISRAKSSWFYPLAWRHKFAGLTEGFVTKDSLWDRTVFDGARAKVIGELASTLKTVIVSGGPLELPTLTPIRIALSVPVINIHTHTAASGPLFATQALDLQILPSDGSALAHVGAPSVNVEAKLVGVQDSTVEAGGDPVGEVLVRGPPVGVPLGEEEKEDRWVKTGETGRVLTNGAFRMLS</sequence>
<gene>
    <name evidence="1" type="ORF">BV22DRAFT_1101568</name>
</gene>
<proteinExistence type="predicted"/>
<organism evidence="1 2">
    <name type="scientific">Leucogyrophana mollusca</name>
    <dbReference type="NCBI Taxonomy" id="85980"/>
    <lineage>
        <taxon>Eukaryota</taxon>
        <taxon>Fungi</taxon>
        <taxon>Dikarya</taxon>
        <taxon>Basidiomycota</taxon>
        <taxon>Agaricomycotina</taxon>
        <taxon>Agaricomycetes</taxon>
        <taxon>Agaricomycetidae</taxon>
        <taxon>Boletales</taxon>
        <taxon>Boletales incertae sedis</taxon>
        <taxon>Leucogyrophana</taxon>
    </lineage>
</organism>